<name>A0A1L7WZH6_9HELO</name>
<dbReference type="EMBL" id="FJOG01000011">
    <property type="protein sequence ID" value="CZR58168.1"/>
    <property type="molecule type" value="Genomic_DNA"/>
</dbReference>
<protein>
    <submittedName>
        <fullName evidence="1">Uncharacterized protein</fullName>
    </submittedName>
</protein>
<keyword evidence="2" id="KW-1185">Reference proteome</keyword>
<evidence type="ECO:0000313" key="1">
    <source>
        <dbReference type="EMBL" id="CZR58168.1"/>
    </source>
</evidence>
<reference evidence="1 2" key="1">
    <citation type="submission" date="2016-03" db="EMBL/GenBank/DDBJ databases">
        <authorList>
            <person name="Ploux O."/>
        </authorList>
    </citation>
    <scope>NUCLEOTIDE SEQUENCE [LARGE SCALE GENOMIC DNA]</scope>
    <source>
        <strain evidence="1 2">UAMH 11012</strain>
    </source>
</reference>
<sequence length="304" mass="34230">MANRVFINSLYFGSLLFKPSFFPKADIPDSRPSELLLVTQALPFGECRCPTPGEGLSRAHENMCTQLEQAFTNHPYDYRLLQIAAEWGFLPEEAEDGRELRCLADTQCEGDEKICEYNNINTGGGYMRHFPRYRFVEPNPGSDLTSSSTSNSMNLNGQIFEQDVSLNQRLQASRLPELITDTGGGMQDFIRTGQELYKGPQGSILYSWLATEDPLTITTRNNQDPRSMGDAQWASHQLPLQQSESIPDIRPSQGTPIWCLGSDGKPVSPHTNTAGSECIKPWEIWPRDGSFRYADPSEEIRRIR</sequence>
<gene>
    <name evidence="1" type="ORF">PAC_08059</name>
</gene>
<dbReference type="AlphaFoldDB" id="A0A1L7WZH6"/>
<accession>A0A1L7WZH6</accession>
<dbReference type="Proteomes" id="UP000184330">
    <property type="component" value="Unassembled WGS sequence"/>
</dbReference>
<proteinExistence type="predicted"/>
<evidence type="ECO:0000313" key="2">
    <source>
        <dbReference type="Proteomes" id="UP000184330"/>
    </source>
</evidence>
<organism evidence="1 2">
    <name type="scientific">Phialocephala subalpina</name>
    <dbReference type="NCBI Taxonomy" id="576137"/>
    <lineage>
        <taxon>Eukaryota</taxon>
        <taxon>Fungi</taxon>
        <taxon>Dikarya</taxon>
        <taxon>Ascomycota</taxon>
        <taxon>Pezizomycotina</taxon>
        <taxon>Leotiomycetes</taxon>
        <taxon>Helotiales</taxon>
        <taxon>Mollisiaceae</taxon>
        <taxon>Phialocephala</taxon>
        <taxon>Phialocephala fortinii species complex</taxon>
    </lineage>
</organism>